<evidence type="ECO:0000256" key="7">
    <source>
        <dbReference type="ARBA" id="ARBA00023136"/>
    </source>
</evidence>
<dbReference type="OMA" id="MNEASGY"/>
<evidence type="ECO:0000256" key="4">
    <source>
        <dbReference type="ARBA" id="ARBA00022692"/>
    </source>
</evidence>
<protein>
    <submittedName>
        <fullName evidence="9">Uncharacterized protein</fullName>
    </submittedName>
</protein>
<keyword evidence="3" id="KW-0813">Transport</keyword>
<evidence type="ECO:0000256" key="2">
    <source>
        <dbReference type="ARBA" id="ARBA00009977"/>
    </source>
</evidence>
<gene>
    <name evidence="9" type="ORF">KK1_002987</name>
</gene>
<organism evidence="9 10">
    <name type="scientific">Cajanus cajan</name>
    <name type="common">Pigeon pea</name>
    <name type="synonym">Cajanus indicus</name>
    <dbReference type="NCBI Taxonomy" id="3821"/>
    <lineage>
        <taxon>Eukaryota</taxon>
        <taxon>Viridiplantae</taxon>
        <taxon>Streptophyta</taxon>
        <taxon>Embryophyta</taxon>
        <taxon>Tracheophyta</taxon>
        <taxon>Spermatophyta</taxon>
        <taxon>Magnoliopsida</taxon>
        <taxon>eudicotyledons</taxon>
        <taxon>Gunneridae</taxon>
        <taxon>Pentapetalae</taxon>
        <taxon>rosids</taxon>
        <taxon>fabids</taxon>
        <taxon>Fabales</taxon>
        <taxon>Fabaceae</taxon>
        <taxon>Papilionoideae</taxon>
        <taxon>50 kb inversion clade</taxon>
        <taxon>NPAAA clade</taxon>
        <taxon>indigoferoid/millettioid clade</taxon>
        <taxon>Phaseoleae</taxon>
        <taxon>Cajanus</taxon>
    </lineage>
</organism>
<dbReference type="AlphaFoldDB" id="A0A151SPH3"/>
<evidence type="ECO:0000313" key="10">
    <source>
        <dbReference type="Proteomes" id="UP000075243"/>
    </source>
</evidence>
<evidence type="ECO:0000256" key="5">
    <source>
        <dbReference type="ARBA" id="ARBA00022970"/>
    </source>
</evidence>
<comment type="subcellular location">
    <subcellularLocation>
        <location evidence="1">Membrane</location>
        <topology evidence="1">Single-pass membrane protein</topology>
    </subcellularLocation>
</comment>
<dbReference type="GO" id="GO:0006865">
    <property type="term" value="P:amino acid transport"/>
    <property type="evidence" value="ECO:0007669"/>
    <property type="project" value="UniProtKB-KW"/>
</dbReference>
<evidence type="ECO:0000256" key="6">
    <source>
        <dbReference type="ARBA" id="ARBA00022989"/>
    </source>
</evidence>
<evidence type="ECO:0000256" key="1">
    <source>
        <dbReference type="ARBA" id="ARBA00004167"/>
    </source>
</evidence>
<evidence type="ECO:0000313" key="9">
    <source>
        <dbReference type="EMBL" id="KYP56740.1"/>
    </source>
</evidence>
<dbReference type="GO" id="GO:0016020">
    <property type="term" value="C:membrane"/>
    <property type="evidence" value="ECO:0007669"/>
    <property type="project" value="UniProtKB-SubCell"/>
</dbReference>
<feature type="transmembrane region" description="Helical" evidence="8">
    <location>
        <begin position="23"/>
        <end position="43"/>
    </location>
</feature>
<dbReference type="PANTHER" id="PTHR33228:SF60">
    <property type="entry name" value="PROTEIN, PUTATIVE-RELATED"/>
    <property type="match status" value="1"/>
</dbReference>
<dbReference type="Proteomes" id="UP000075243">
    <property type="component" value="Chromosome 11"/>
</dbReference>
<reference evidence="9 10" key="1">
    <citation type="journal article" date="2012" name="Nat. Biotechnol.">
        <title>Draft genome sequence of pigeonpea (Cajanus cajan), an orphan legume crop of resource-poor farmers.</title>
        <authorList>
            <person name="Varshney R.K."/>
            <person name="Chen W."/>
            <person name="Li Y."/>
            <person name="Bharti A.K."/>
            <person name="Saxena R.K."/>
            <person name="Schlueter J.A."/>
            <person name="Donoghue M.T."/>
            <person name="Azam S."/>
            <person name="Fan G."/>
            <person name="Whaley A.M."/>
            <person name="Farmer A.D."/>
            <person name="Sheridan J."/>
            <person name="Iwata A."/>
            <person name="Tuteja R."/>
            <person name="Penmetsa R.V."/>
            <person name="Wu W."/>
            <person name="Upadhyaya H.D."/>
            <person name="Yang S.P."/>
            <person name="Shah T."/>
            <person name="Saxena K.B."/>
            <person name="Michael T."/>
            <person name="McCombie W.R."/>
            <person name="Yang B."/>
            <person name="Zhang G."/>
            <person name="Yang H."/>
            <person name="Wang J."/>
            <person name="Spillane C."/>
            <person name="Cook D.R."/>
            <person name="May G.D."/>
            <person name="Xu X."/>
            <person name="Jackson S.A."/>
        </authorList>
    </citation>
    <scope>NUCLEOTIDE SEQUENCE [LARGE SCALE GENOMIC DNA]</scope>
    <source>
        <strain evidence="10">cv. Asha</strain>
    </source>
</reference>
<keyword evidence="5" id="KW-0029">Amino-acid transport</keyword>
<evidence type="ECO:0000256" key="8">
    <source>
        <dbReference type="SAM" id="Phobius"/>
    </source>
</evidence>
<proteinExistence type="inferred from homology"/>
<sequence>MNEASGYNGTGRLEWSWNSSASFLYGGLVPIFGVIGLALLVVACSRRGGSRKQTESLRNPQVNEEPNILVIVAGEEHPTHLAKPLPL</sequence>
<dbReference type="EMBL" id="CM003613">
    <property type="protein sequence ID" value="KYP56740.1"/>
    <property type="molecule type" value="Genomic_DNA"/>
</dbReference>
<accession>A0A151SPH3</accession>
<dbReference type="STRING" id="3821.A0A151SPH3"/>
<name>A0A151SPH3_CAJCA</name>
<dbReference type="PANTHER" id="PTHR33228">
    <property type="entry name" value="PROTEIN GLUTAMINE DUMPER 4-RELATED"/>
    <property type="match status" value="1"/>
</dbReference>
<keyword evidence="7 8" id="KW-0472">Membrane</keyword>
<keyword evidence="10" id="KW-1185">Reference proteome</keyword>
<dbReference type="InterPro" id="IPR040359">
    <property type="entry name" value="GDU"/>
</dbReference>
<dbReference type="GO" id="GO:0080143">
    <property type="term" value="P:regulation of amino acid export"/>
    <property type="evidence" value="ECO:0007669"/>
    <property type="project" value="InterPro"/>
</dbReference>
<keyword evidence="4 8" id="KW-0812">Transmembrane</keyword>
<dbReference type="Gramene" id="C.cajan_02918.t">
    <property type="protein sequence ID" value="C.cajan_02918.t.cds1"/>
    <property type="gene ID" value="C.cajan_02918"/>
</dbReference>
<comment type="similarity">
    <text evidence="2">Belongs to the GLUTAMINE DUMPER 1 (TC 9.B.60) family.</text>
</comment>
<evidence type="ECO:0000256" key="3">
    <source>
        <dbReference type="ARBA" id="ARBA00022448"/>
    </source>
</evidence>
<keyword evidence="6 8" id="KW-1133">Transmembrane helix</keyword>